<keyword evidence="4" id="KW-0804">Transcription</keyword>
<comment type="caution">
    <text evidence="6">The sequence shown here is derived from an EMBL/GenBank/DDBJ whole genome shotgun (WGS) entry which is preliminary data.</text>
</comment>
<dbReference type="GO" id="GO:0003700">
    <property type="term" value="F:DNA-binding transcription factor activity"/>
    <property type="evidence" value="ECO:0007669"/>
    <property type="project" value="InterPro"/>
</dbReference>
<dbReference type="InterPro" id="IPR003340">
    <property type="entry name" value="B3_DNA-bd"/>
</dbReference>
<reference evidence="6 7" key="1">
    <citation type="journal article" date="2018" name="Nat. Genet.">
        <title>The Rosa genome provides new insights in the design of modern roses.</title>
        <authorList>
            <person name="Bendahmane M."/>
        </authorList>
    </citation>
    <scope>NUCLEOTIDE SEQUENCE [LARGE SCALE GENOMIC DNA]</scope>
    <source>
        <strain evidence="7">cv. Old Blush</strain>
    </source>
</reference>
<protein>
    <submittedName>
        <fullName evidence="6">Putative transcription factor B3-Domain family</fullName>
    </submittedName>
</protein>
<keyword evidence="2" id="KW-0805">Transcription regulation</keyword>
<dbReference type="GO" id="GO:0003677">
    <property type="term" value="F:DNA binding"/>
    <property type="evidence" value="ECO:0007669"/>
    <property type="project" value="UniProtKB-KW"/>
</dbReference>
<organism evidence="6 7">
    <name type="scientific">Rosa chinensis</name>
    <name type="common">China rose</name>
    <dbReference type="NCBI Taxonomy" id="74649"/>
    <lineage>
        <taxon>Eukaryota</taxon>
        <taxon>Viridiplantae</taxon>
        <taxon>Streptophyta</taxon>
        <taxon>Embryophyta</taxon>
        <taxon>Tracheophyta</taxon>
        <taxon>Spermatophyta</taxon>
        <taxon>Magnoliopsida</taxon>
        <taxon>eudicotyledons</taxon>
        <taxon>Gunneridae</taxon>
        <taxon>Pentapetalae</taxon>
        <taxon>rosids</taxon>
        <taxon>fabids</taxon>
        <taxon>Rosales</taxon>
        <taxon>Rosaceae</taxon>
        <taxon>Rosoideae</taxon>
        <taxon>Rosoideae incertae sedis</taxon>
        <taxon>Rosa</taxon>
    </lineage>
</organism>
<evidence type="ECO:0000313" key="6">
    <source>
        <dbReference type="EMBL" id="PRQ28976.1"/>
    </source>
</evidence>
<sequence>MGGERDATDAGSDAQNNEQDLYLFCTPGQWKLRFLFKKEIKKSDVGSWGRIVLPKREAEKYLPSLSDKEGIELMIKDALSNQEWGLTYKYWTNNNSRMYVLEHTGKMKFPFGYLFL</sequence>
<dbReference type="EMBL" id="PDCK01000043">
    <property type="protein sequence ID" value="PRQ28976.1"/>
    <property type="molecule type" value="Genomic_DNA"/>
</dbReference>
<keyword evidence="3" id="KW-0238">DNA-binding</keyword>
<dbReference type="InterPro" id="IPR044800">
    <property type="entry name" value="LEC2-like"/>
</dbReference>
<dbReference type="SUPFAM" id="SSF101936">
    <property type="entry name" value="DNA-binding pseudobarrel domain"/>
    <property type="match status" value="1"/>
</dbReference>
<dbReference type="PANTHER" id="PTHR31140:SF74">
    <property type="entry name" value="B3 DOMAIN-CONTAINING TRANSCRIPTION FACTOR LEC2"/>
    <property type="match status" value="1"/>
</dbReference>
<dbReference type="AlphaFoldDB" id="A0A2P6Q472"/>
<evidence type="ECO:0000256" key="4">
    <source>
        <dbReference type="ARBA" id="ARBA00023163"/>
    </source>
</evidence>
<dbReference type="CDD" id="cd10017">
    <property type="entry name" value="B3_DNA"/>
    <property type="match status" value="1"/>
</dbReference>
<dbReference type="InterPro" id="IPR015300">
    <property type="entry name" value="DNA-bd_pseudobarrel_sf"/>
</dbReference>
<evidence type="ECO:0000256" key="1">
    <source>
        <dbReference type="ARBA" id="ARBA00004123"/>
    </source>
</evidence>
<keyword evidence="7" id="KW-1185">Reference proteome</keyword>
<evidence type="ECO:0000313" key="7">
    <source>
        <dbReference type="Proteomes" id="UP000238479"/>
    </source>
</evidence>
<evidence type="ECO:0000256" key="3">
    <source>
        <dbReference type="ARBA" id="ARBA00023125"/>
    </source>
</evidence>
<keyword evidence="5" id="KW-0539">Nucleus</keyword>
<accession>A0A2P6Q472</accession>
<name>A0A2P6Q472_ROSCH</name>
<dbReference type="STRING" id="74649.A0A2P6Q472"/>
<comment type="subcellular location">
    <subcellularLocation>
        <location evidence="1">Nucleus</location>
    </subcellularLocation>
</comment>
<dbReference type="GO" id="GO:0005634">
    <property type="term" value="C:nucleus"/>
    <property type="evidence" value="ECO:0007669"/>
    <property type="project" value="UniProtKB-SubCell"/>
</dbReference>
<evidence type="ECO:0000256" key="2">
    <source>
        <dbReference type="ARBA" id="ARBA00023015"/>
    </source>
</evidence>
<gene>
    <name evidence="6" type="ORF">RchiOBHm_Chr5g0008831</name>
</gene>
<dbReference type="PANTHER" id="PTHR31140">
    <property type="entry name" value="B3 DOMAIN-CONTAINING TRANSCRIPTION FACTOR ABI3"/>
    <property type="match status" value="1"/>
</dbReference>
<dbReference type="Proteomes" id="UP000238479">
    <property type="component" value="Chromosome 5"/>
</dbReference>
<dbReference type="Gramene" id="PRQ28976">
    <property type="protein sequence ID" value="PRQ28976"/>
    <property type="gene ID" value="RchiOBHm_Chr5g0008831"/>
</dbReference>
<dbReference type="Gene3D" id="2.40.330.10">
    <property type="entry name" value="DNA-binding pseudobarrel domain"/>
    <property type="match status" value="1"/>
</dbReference>
<evidence type="ECO:0000256" key="5">
    <source>
        <dbReference type="ARBA" id="ARBA00023242"/>
    </source>
</evidence>
<proteinExistence type="predicted"/>